<dbReference type="PANTHER" id="PTHR33619:SF3">
    <property type="entry name" value="POLYSACCHARIDE EXPORT PROTEIN GFCE-RELATED"/>
    <property type="match status" value="1"/>
</dbReference>
<dbReference type="AlphaFoldDB" id="A0AB39UYX3"/>
<accession>A0AB39UYX3</accession>
<gene>
    <name evidence="5" type="ORF">AAIA72_03040</name>
</gene>
<protein>
    <submittedName>
        <fullName evidence="5">XrtA/PEP-CTERM system exopolysaccharide export protein</fullName>
    </submittedName>
</protein>
<dbReference type="EMBL" id="CP154858">
    <property type="protein sequence ID" value="XDT72976.1"/>
    <property type="molecule type" value="Genomic_DNA"/>
</dbReference>
<feature type="chain" id="PRO_5044251977" evidence="2">
    <location>
        <begin position="20"/>
        <end position="208"/>
    </location>
</feature>
<evidence type="ECO:0000256" key="2">
    <source>
        <dbReference type="SAM" id="SignalP"/>
    </source>
</evidence>
<evidence type="ECO:0000259" key="3">
    <source>
        <dbReference type="Pfam" id="PF02563"/>
    </source>
</evidence>
<evidence type="ECO:0000259" key="4">
    <source>
        <dbReference type="Pfam" id="PF10531"/>
    </source>
</evidence>
<dbReference type="KEGG" id="tcd:AAIA72_03040"/>
<evidence type="ECO:0000256" key="1">
    <source>
        <dbReference type="ARBA" id="ARBA00022729"/>
    </source>
</evidence>
<organism evidence="5">
    <name type="scientific">Thermohahella caldifontis</name>
    <dbReference type="NCBI Taxonomy" id="3142973"/>
    <lineage>
        <taxon>Bacteria</taxon>
        <taxon>Pseudomonadati</taxon>
        <taxon>Pseudomonadota</taxon>
        <taxon>Gammaproteobacteria</taxon>
        <taxon>Oceanospirillales</taxon>
        <taxon>Hahellaceae</taxon>
        <taxon>Thermohahella</taxon>
    </lineage>
</organism>
<dbReference type="Pfam" id="PF10531">
    <property type="entry name" value="SLBB"/>
    <property type="match status" value="1"/>
</dbReference>
<proteinExistence type="predicted"/>
<dbReference type="Pfam" id="PF02563">
    <property type="entry name" value="Poly_export"/>
    <property type="match status" value="1"/>
</dbReference>
<feature type="domain" description="Soluble ligand binding" evidence="4">
    <location>
        <begin position="123"/>
        <end position="171"/>
    </location>
</feature>
<reference evidence="5" key="1">
    <citation type="submission" date="2024-05" db="EMBL/GenBank/DDBJ databases">
        <title>Genome sequencing of novel strain.</title>
        <authorList>
            <person name="Ganbat D."/>
            <person name="Ganbat S."/>
            <person name="Lee S.-J."/>
        </authorList>
    </citation>
    <scope>NUCLEOTIDE SEQUENCE</scope>
    <source>
        <strain evidence="5">SMD15-11</strain>
    </source>
</reference>
<dbReference type="PANTHER" id="PTHR33619">
    <property type="entry name" value="POLYSACCHARIDE EXPORT PROTEIN GFCE-RELATED"/>
    <property type="match status" value="1"/>
</dbReference>
<dbReference type="Gene3D" id="3.30.1950.10">
    <property type="entry name" value="wza like domain"/>
    <property type="match status" value="1"/>
</dbReference>
<dbReference type="InterPro" id="IPR017477">
    <property type="entry name" value="PEP-CTERM_polysacc_export"/>
</dbReference>
<name>A0AB39UYX3_9GAMM</name>
<dbReference type="GO" id="GO:0015159">
    <property type="term" value="F:polysaccharide transmembrane transporter activity"/>
    <property type="evidence" value="ECO:0007669"/>
    <property type="project" value="InterPro"/>
</dbReference>
<dbReference type="Gene3D" id="3.10.560.10">
    <property type="entry name" value="Outer membrane lipoprotein wza domain like"/>
    <property type="match status" value="1"/>
</dbReference>
<dbReference type="RefSeq" id="WP_369601977.1">
    <property type="nucleotide sequence ID" value="NZ_CP154858.1"/>
</dbReference>
<sequence length="208" mass="22319">MKVLITCLLALLMAGCAGQRVQTSEPALIDKALAMKPASLEAYTLGPGDVVSVSVWRNPDLSITVPVRPDGRISTPLVGDVVASGKTPAQLAQDLQRALAVYLREPQVSVVVTGMSSYEYLNRVRVTGAVNRPLSVPYREGMTILDLVLDAGSVNDFADADNAILYRQMGKQTVAIPVNLDDIIRGGNLQSNYRLLPGDVLSVPERAF</sequence>
<dbReference type="InterPro" id="IPR003715">
    <property type="entry name" value="Poly_export_N"/>
</dbReference>
<feature type="signal peptide" evidence="2">
    <location>
        <begin position="1"/>
        <end position="19"/>
    </location>
</feature>
<dbReference type="InterPro" id="IPR049712">
    <property type="entry name" value="Poly_export"/>
</dbReference>
<keyword evidence="1 2" id="KW-0732">Signal</keyword>
<feature type="domain" description="Polysaccharide export protein N-terminal" evidence="3">
    <location>
        <begin position="40"/>
        <end position="112"/>
    </location>
</feature>
<dbReference type="PROSITE" id="PS51257">
    <property type="entry name" value="PROKAR_LIPOPROTEIN"/>
    <property type="match status" value="1"/>
</dbReference>
<dbReference type="NCBIfam" id="TIGR03027">
    <property type="entry name" value="pepcterm_export"/>
    <property type="match status" value="1"/>
</dbReference>
<evidence type="ECO:0000313" key="5">
    <source>
        <dbReference type="EMBL" id="XDT72976.1"/>
    </source>
</evidence>
<dbReference type="InterPro" id="IPR019554">
    <property type="entry name" value="Soluble_ligand-bd"/>
</dbReference>